<accession>A0ABW5YM77</accession>
<name>A0ABW5YM77_9FLAO</name>
<keyword evidence="3" id="KW-1185">Reference proteome</keyword>
<proteinExistence type="predicted"/>
<dbReference type="Pfam" id="PF09697">
    <property type="entry name" value="Porph_ging"/>
    <property type="match status" value="1"/>
</dbReference>
<dbReference type="InterPro" id="IPR005901">
    <property type="entry name" value="GLPGLI"/>
</dbReference>
<feature type="signal peptide" evidence="1">
    <location>
        <begin position="1"/>
        <end position="18"/>
    </location>
</feature>
<dbReference type="NCBIfam" id="TIGR01200">
    <property type="entry name" value="GLPGLI"/>
    <property type="match status" value="1"/>
</dbReference>
<comment type="caution">
    <text evidence="2">The sequence shown here is derived from an EMBL/GenBank/DDBJ whole genome shotgun (WGS) entry which is preliminary data.</text>
</comment>
<dbReference type="EMBL" id="JBHUPC010000013">
    <property type="protein sequence ID" value="MFD2892192.1"/>
    <property type="molecule type" value="Genomic_DNA"/>
</dbReference>
<evidence type="ECO:0000256" key="1">
    <source>
        <dbReference type="SAM" id="SignalP"/>
    </source>
</evidence>
<evidence type="ECO:0000313" key="3">
    <source>
        <dbReference type="Proteomes" id="UP001597534"/>
    </source>
</evidence>
<evidence type="ECO:0000313" key="2">
    <source>
        <dbReference type="EMBL" id="MFD2892192.1"/>
    </source>
</evidence>
<organism evidence="2 3">
    <name type="scientific">Flavobacterium chuncheonense</name>
    <dbReference type="NCBI Taxonomy" id="2026653"/>
    <lineage>
        <taxon>Bacteria</taxon>
        <taxon>Pseudomonadati</taxon>
        <taxon>Bacteroidota</taxon>
        <taxon>Flavobacteriia</taxon>
        <taxon>Flavobacteriales</taxon>
        <taxon>Flavobacteriaceae</taxon>
        <taxon>Flavobacterium</taxon>
    </lineage>
</organism>
<dbReference type="RefSeq" id="WP_379811828.1">
    <property type="nucleotide sequence ID" value="NZ_JBHUPC010000013.1"/>
</dbReference>
<reference evidence="3" key="1">
    <citation type="journal article" date="2019" name="Int. J. Syst. Evol. Microbiol.">
        <title>The Global Catalogue of Microorganisms (GCM) 10K type strain sequencing project: providing services to taxonomists for standard genome sequencing and annotation.</title>
        <authorList>
            <consortium name="The Broad Institute Genomics Platform"/>
            <consortium name="The Broad Institute Genome Sequencing Center for Infectious Disease"/>
            <person name="Wu L."/>
            <person name="Ma J."/>
        </authorList>
    </citation>
    <scope>NUCLEOTIDE SEQUENCE [LARGE SCALE GENOMIC DNA]</scope>
    <source>
        <strain evidence="3">KCTC 22671</strain>
    </source>
</reference>
<keyword evidence="1" id="KW-0732">Signal</keyword>
<feature type="chain" id="PRO_5047109511" evidence="1">
    <location>
        <begin position="19"/>
        <end position="220"/>
    </location>
</feature>
<gene>
    <name evidence="2" type="ORF">ACFS5J_09230</name>
</gene>
<dbReference type="Proteomes" id="UP001597534">
    <property type="component" value="Unassembled WGS sequence"/>
</dbReference>
<protein>
    <submittedName>
        <fullName evidence="2">GLPGLI family protein</fullName>
    </submittedName>
</protein>
<sequence>MKKQLFLLATLFVVNVFAQNNNTGTLYYKATVGYDDWFKSLPKEMQDNYKKDIEAQKHQLNFTLEAANFQRITDMNYNFDSYYYTKAGDSVTQNYRNDAQFGKLIILKNRLVNWKLGAETKIIAGFECYKAESEYEMKSGNKTIPIPLIAWYCPQIPASFGPFGYGGLPGMILEFQERNVVYGVYQMDFTNHAPTIKIPKEGKKIDEAFYHKMIQQRYSK</sequence>